<proteinExistence type="predicted"/>
<dbReference type="EMBL" id="MU277195">
    <property type="protein sequence ID" value="KAI0065601.1"/>
    <property type="molecule type" value="Genomic_DNA"/>
</dbReference>
<evidence type="ECO:0000313" key="2">
    <source>
        <dbReference type="Proteomes" id="UP000814140"/>
    </source>
</evidence>
<sequence>MHINLRECLLLRTAEISLSRSVVSQLTVGGLQGALLRLRSKARCGRSTCKNGEYSSRAQPRENPLQKFLLLRRAPRGNSLSYCVHGVMRRVRTVPGSTRAELRVAREERCRMRTRRVAAWGRGSHPLSNTPGTAHPEQRAPSRTPGQTGSSGGEADGIGSAEGAHHHMPRIHTRRAGTVMRLQLQVNTGAHHACRLSLGRYVPM</sequence>
<reference evidence="1" key="1">
    <citation type="submission" date="2021-03" db="EMBL/GenBank/DDBJ databases">
        <authorList>
            <consortium name="DOE Joint Genome Institute"/>
            <person name="Ahrendt S."/>
            <person name="Looney B.P."/>
            <person name="Miyauchi S."/>
            <person name="Morin E."/>
            <person name="Drula E."/>
            <person name="Courty P.E."/>
            <person name="Chicoki N."/>
            <person name="Fauchery L."/>
            <person name="Kohler A."/>
            <person name="Kuo A."/>
            <person name="Labutti K."/>
            <person name="Pangilinan J."/>
            <person name="Lipzen A."/>
            <person name="Riley R."/>
            <person name="Andreopoulos W."/>
            <person name="He G."/>
            <person name="Johnson J."/>
            <person name="Barry K.W."/>
            <person name="Grigoriev I.V."/>
            <person name="Nagy L."/>
            <person name="Hibbett D."/>
            <person name="Henrissat B."/>
            <person name="Matheny P.B."/>
            <person name="Labbe J."/>
            <person name="Martin F."/>
        </authorList>
    </citation>
    <scope>NUCLEOTIDE SEQUENCE</scope>
    <source>
        <strain evidence="1">HHB10654</strain>
    </source>
</reference>
<organism evidence="1 2">
    <name type="scientific">Artomyces pyxidatus</name>
    <dbReference type="NCBI Taxonomy" id="48021"/>
    <lineage>
        <taxon>Eukaryota</taxon>
        <taxon>Fungi</taxon>
        <taxon>Dikarya</taxon>
        <taxon>Basidiomycota</taxon>
        <taxon>Agaricomycotina</taxon>
        <taxon>Agaricomycetes</taxon>
        <taxon>Russulales</taxon>
        <taxon>Auriscalpiaceae</taxon>
        <taxon>Artomyces</taxon>
    </lineage>
</organism>
<accession>A0ACB8TC18</accession>
<dbReference type="Proteomes" id="UP000814140">
    <property type="component" value="Unassembled WGS sequence"/>
</dbReference>
<keyword evidence="2" id="KW-1185">Reference proteome</keyword>
<reference evidence="1" key="2">
    <citation type="journal article" date="2022" name="New Phytol.">
        <title>Evolutionary transition to the ectomycorrhizal habit in the genomes of a hyperdiverse lineage of mushroom-forming fungi.</title>
        <authorList>
            <person name="Looney B."/>
            <person name="Miyauchi S."/>
            <person name="Morin E."/>
            <person name="Drula E."/>
            <person name="Courty P.E."/>
            <person name="Kohler A."/>
            <person name="Kuo A."/>
            <person name="LaButti K."/>
            <person name="Pangilinan J."/>
            <person name="Lipzen A."/>
            <person name="Riley R."/>
            <person name="Andreopoulos W."/>
            <person name="He G."/>
            <person name="Johnson J."/>
            <person name="Nolan M."/>
            <person name="Tritt A."/>
            <person name="Barry K.W."/>
            <person name="Grigoriev I.V."/>
            <person name="Nagy L.G."/>
            <person name="Hibbett D."/>
            <person name="Henrissat B."/>
            <person name="Matheny P.B."/>
            <person name="Labbe J."/>
            <person name="Martin F.M."/>
        </authorList>
    </citation>
    <scope>NUCLEOTIDE SEQUENCE</scope>
    <source>
        <strain evidence="1">HHB10654</strain>
    </source>
</reference>
<comment type="caution">
    <text evidence="1">The sequence shown here is derived from an EMBL/GenBank/DDBJ whole genome shotgun (WGS) entry which is preliminary data.</text>
</comment>
<name>A0ACB8TC18_9AGAM</name>
<evidence type="ECO:0000313" key="1">
    <source>
        <dbReference type="EMBL" id="KAI0065601.1"/>
    </source>
</evidence>
<gene>
    <name evidence="1" type="ORF">BV25DRAFT_1710164</name>
</gene>
<protein>
    <submittedName>
        <fullName evidence="1">Uncharacterized protein</fullName>
    </submittedName>
</protein>